<organism evidence="1 2">
    <name type="scientific">Pyricularia oryzae</name>
    <name type="common">Rice blast fungus</name>
    <name type="synonym">Magnaporthe oryzae</name>
    <dbReference type="NCBI Taxonomy" id="318829"/>
    <lineage>
        <taxon>Eukaryota</taxon>
        <taxon>Fungi</taxon>
        <taxon>Dikarya</taxon>
        <taxon>Ascomycota</taxon>
        <taxon>Pezizomycotina</taxon>
        <taxon>Sordariomycetes</taxon>
        <taxon>Sordariomycetidae</taxon>
        <taxon>Magnaporthales</taxon>
        <taxon>Pyriculariaceae</taxon>
        <taxon>Pyricularia</taxon>
    </lineage>
</organism>
<reference evidence="1 2" key="1">
    <citation type="journal article" date="2019" name="Mol. Biol. Evol.">
        <title>Blast fungal genomes show frequent chromosomal changes, gene gains and losses, and effector gene turnover.</title>
        <authorList>
            <person name="Gomez Luciano L.B."/>
            <person name="Jason Tsai I."/>
            <person name="Chuma I."/>
            <person name="Tosa Y."/>
            <person name="Chen Y.H."/>
            <person name="Li J.Y."/>
            <person name="Li M.Y."/>
            <person name="Jade Lu M.Y."/>
            <person name="Nakayashiki H."/>
            <person name="Li W.H."/>
        </authorList>
    </citation>
    <scope>NUCLEOTIDE SEQUENCE [LARGE SCALE GENOMIC DNA]</scope>
    <source>
        <strain evidence="1">MZ5-1-6</strain>
    </source>
</reference>
<evidence type="ECO:0000313" key="1">
    <source>
        <dbReference type="EMBL" id="QBZ55146.1"/>
    </source>
</evidence>
<dbReference type="Proteomes" id="UP000294847">
    <property type="component" value="Chromosome 2"/>
</dbReference>
<accession>A0A4P7N3C2</accession>
<dbReference type="EMBL" id="CP034205">
    <property type="protein sequence ID" value="QBZ55146.1"/>
    <property type="molecule type" value="Genomic_DNA"/>
</dbReference>
<protein>
    <submittedName>
        <fullName evidence="1">Uncharacterized protein</fullName>
    </submittedName>
</protein>
<evidence type="ECO:0000313" key="2">
    <source>
        <dbReference type="Proteomes" id="UP000294847"/>
    </source>
</evidence>
<proteinExistence type="predicted"/>
<name>A0A4P7N3C2_PYROR</name>
<sequence>MLAGLFGDINGAAHEFSDVPRPTVNICPRLVEKLPRFFNALNAPYSNRLTFYGVYHPQLENGVKLNVVGDILQALDGNPSTNGRTVLSRLSGDVVRFPSLITLLATSYVVGKPSRRMGGTPVSRKYAPVLSERRGWLIILANARSLSHIAMTGERSGVACNLGTGTRTPEQVATGGQGDIIRRKATARARWKEGE</sequence>
<dbReference type="AlphaFoldDB" id="A0A4P7N3C2"/>
<gene>
    <name evidence="1" type="ORF">PoMZ_00038</name>
</gene>